<keyword evidence="2 5" id="KW-0689">Ribosomal protein</keyword>
<dbReference type="InterPro" id="IPR021137">
    <property type="entry name" value="Ribosomal_bL35-like"/>
</dbReference>
<protein>
    <recommendedName>
        <fullName evidence="4 5">Large ribosomal subunit protein bL35</fullName>
    </recommendedName>
</protein>
<dbReference type="FunFam" id="4.10.410.60:FF:000001">
    <property type="entry name" value="50S ribosomal protein L35"/>
    <property type="match status" value="1"/>
</dbReference>
<dbReference type="SUPFAM" id="SSF143034">
    <property type="entry name" value="L35p-like"/>
    <property type="match status" value="1"/>
</dbReference>
<dbReference type="PRINTS" id="PR00064">
    <property type="entry name" value="RIBOSOMALL35"/>
</dbReference>
<dbReference type="InterPro" id="IPR018265">
    <property type="entry name" value="Ribosomal_bL35_CS"/>
</dbReference>
<dbReference type="Gene3D" id="4.10.410.60">
    <property type="match status" value="1"/>
</dbReference>
<dbReference type="KEGG" id="lfa:LFA_0350"/>
<dbReference type="Proteomes" id="UP000032430">
    <property type="component" value="Chromosome I"/>
</dbReference>
<evidence type="ECO:0000256" key="5">
    <source>
        <dbReference type="HAMAP-Rule" id="MF_00514"/>
    </source>
</evidence>
<dbReference type="InterPro" id="IPR037229">
    <property type="entry name" value="Ribosomal_bL35_sf"/>
</dbReference>
<evidence type="ECO:0000256" key="1">
    <source>
        <dbReference type="ARBA" id="ARBA00006598"/>
    </source>
</evidence>
<organism evidence="7 8">
    <name type="scientific">Legionella fallonii LLAP-10</name>
    <dbReference type="NCBI Taxonomy" id="1212491"/>
    <lineage>
        <taxon>Bacteria</taxon>
        <taxon>Pseudomonadati</taxon>
        <taxon>Pseudomonadota</taxon>
        <taxon>Gammaproteobacteria</taxon>
        <taxon>Legionellales</taxon>
        <taxon>Legionellaceae</taxon>
        <taxon>Legionella</taxon>
    </lineage>
</organism>
<evidence type="ECO:0000313" key="8">
    <source>
        <dbReference type="Proteomes" id="UP000032430"/>
    </source>
</evidence>
<keyword evidence="3 5" id="KW-0687">Ribonucleoprotein</keyword>
<dbReference type="GO" id="GO:0003735">
    <property type="term" value="F:structural constituent of ribosome"/>
    <property type="evidence" value="ECO:0007669"/>
    <property type="project" value="InterPro"/>
</dbReference>
<sequence length="76" mass="8676">MTNINAEYNVMPKLKSHRGASKRFRKTASGAIKRRGAYRNHILTKKSTKQKRHLRVGASRLKSCDARLAERMLHGS</sequence>
<proteinExistence type="inferred from homology"/>
<gene>
    <name evidence="5 7" type="primary">rpmI</name>
    <name evidence="7" type="ORF">LFA_0350</name>
</gene>
<evidence type="ECO:0000256" key="3">
    <source>
        <dbReference type="ARBA" id="ARBA00023274"/>
    </source>
</evidence>
<evidence type="ECO:0000256" key="4">
    <source>
        <dbReference type="ARBA" id="ARBA00071664"/>
    </source>
</evidence>
<dbReference type="EMBL" id="LN614827">
    <property type="protein sequence ID" value="CEG55820.1"/>
    <property type="molecule type" value="Genomic_DNA"/>
</dbReference>
<dbReference type="PANTHER" id="PTHR33343:SF1">
    <property type="entry name" value="LARGE RIBOSOMAL SUBUNIT PROTEIN BL35M"/>
    <property type="match status" value="1"/>
</dbReference>
<dbReference type="HOGENOM" id="CLU_169643_1_1_6"/>
<keyword evidence="8" id="KW-1185">Reference proteome</keyword>
<dbReference type="PANTHER" id="PTHR33343">
    <property type="entry name" value="54S RIBOSOMAL PROTEIN BL35M"/>
    <property type="match status" value="1"/>
</dbReference>
<evidence type="ECO:0000256" key="2">
    <source>
        <dbReference type="ARBA" id="ARBA00022980"/>
    </source>
</evidence>
<evidence type="ECO:0000256" key="6">
    <source>
        <dbReference type="RuleBase" id="RU000568"/>
    </source>
</evidence>
<dbReference type="NCBIfam" id="TIGR00001">
    <property type="entry name" value="rpmI_bact"/>
    <property type="match status" value="1"/>
</dbReference>
<dbReference type="InterPro" id="IPR001706">
    <property type="entry name" value="Ribosomal_bL35"/>
</dbReference>
<dbReference type="STRING" id="1212491.LFA_0350"/>
<dbReference type="AlphaFoldDB" id="A0A098G2V3"/>
<dbReference type="GO" id="GO:0022625">
    <property type="term" value="C:cytosolic large ribosomal subunit"/>
    <property type="evidence" value="ECO:0007669"/>
    <property type="project" value="TreeGrafter"/>
</dbReference>
<dbReference type="GO" id="GO:0006412">
    <property type="term" value="P:translation"/>
    <property type="evidence" value="ECO:0007669"/>
    <property type="project" value="UniProtKB-UniRule"/>
</dbReference>
<name>A0A098G2V3_9GAMM</name>
<comment type="similarity">
    <text evidence="1 5 6">Belongs to the bacterial ribosomal protein bL35 family.</text>
</comment>
<reference evidence="8" key="1">
    <citation type="submission" date="2014-09" db="EMBL/GenBank/DDBJ databases">
        <authorList>
            <person name="Gomez-Valero L."/>
        </authorList>
    </citation>
    <scope>NUCLEOTIDE SEQUENCE [LARGE SCALE GENOMIC DNA]</scope>
    <source>
        <strain evidence="8">ATCC700992</strain>
    </source>
</reference>
<accession>A0A098G2V3</accession>
<dbReference type="Pfam" id="PF01632">
    <property type="entry name" value="Ribosomal_L35p"/>
    <property type="match status" value="1"/>
</dbReference>
<dbReference type="PROSITE" id="PS00936">
    <property type="entry name" value="RIBOSOMAL_L35"/>
    <property type="match status" value="1"/>
</dbReference>
<dbReference type="HAMAP" id="MF_00514">
    <property type="entry name" value="Ribosomal_bL35"/>
    <property type="match status" value="1"/>
</dbReference>
<evidence type="ECO:0000313" key="7">
    <source>
        <dbReference type="EMBL" id="CEG55820.1"/>
    </source>
</evidence>